<proteinExistence type="predicted"/>
<sequence length="301" mass="33109">MKRAFTLIELLVVIAIIAILAAILFPVFAQAKLAAKKTQTLSNMKQSSLGLLMYSGDSDDAFPMAEYGDGDPAYPHITWTTTIFPYVKNGDQAVDSHGITVSTGKDGIFRDVAGPSLNLKDASVEGYYFGVNRLICAANYDGGQPWFNGNGQVLPSMSQTELDAPADKVLIATKGLNSPGNKWNYPWFVDWQFQYIDSIAHTPGDASTVYRDGDTSQQKGSPVYSPKYDTDCQNGFSDGNWECAAHPRYRYAGQGVFGYADGHAKSVARGALKWYQNIYVKRGGITSASWTYGWYYPQEPF</sequence>
<dbReference type="PANTHER" id="PTHR30093:SF2">
    <property type="entry name" value="TYPE II SECRETION SYSTEM PROTEIN H"/>
    <property type="match status" value="1"/>
</dbReference>
<reference evidence="1 2" key="1">
    <citation type="journal article" date="2014" name="PLoS ONE">
        <title>The first complete genome sequence of the class fimbriimonadia in the phylum armatimonadetes.</title>
        <authorList>
            <person name="Hu Z.Y."/>
            <person name="Wang Y.Z."/>
            <person name="Im W.T."/>
            <person name="Wang S.Y."/>
            <person name="Zhao G.P."/>
            <person name="Zheng H.J."/>
            <person name="Quan Z.X."/>
        </authorList>
    </citation>
    <scope>NUCLEOTIDE SEQUENCE [LARGE SCALE GENOMIC DNA]</scope>
    <source>
        <strain evidence="1">Gsoil 348</strain>
    </source>
</reference>
<accession>A0A068NMS9</accession>
<dbReference type="STRING" id="661478.OP10G_1403"/>
<dbReference type="KEGG" id="fgi:OP10G_1403"/>
<keyword evidence="2" id="KW-1185">Reference proteome</keyword>
<dbReference type="Pfam" id="PF07963">
    <property type="entry name" value="N_methyl"/>
    <property type="match status" value="1"/>
</dbReference>
<dbReference type="EMBL" id="CP007139">
    <property type="protein sequence ID" value="AIE84771.1"/>
    <property type="molecule type" value="Genomic_DNA"/>
</dbReference>
<evidence type="ECO:0000313" key="2">
    <source>
        <dbReference type="Proteomes" id="UP000027982"/>
    </source>
</evidence>
<dbReference type="Gene3D" id="3.30.700.10">
    <property type="entry name" value="Glycoprotein, Type 4 Pilin"/>
    <property type="match status" value="1"/>
</dbReference>
<dbReference type="Proteomes" id="UP000027982">
    <property type="component" value="Chromosome"/>
</dbReference>
<dbReference type="SUPFAM" id="SSF54523">
    <property type="entry name" value="Pili subunits"/>
    <property type="match status" value="1"/>
</dbReference>
<name>A0A068NMS9_FIMGI</name>
<dbReference type="InterPro" id="IPR012902">
    <property type="entry name" value="N_methyl_site"/>
</dbReference>
<dbReference type="PANTHER" id="PTHR30093">
    <property type="entry name" value="GENERAL SECRETION PATHWAY PROTEIN G"/>
    <property type="match status" value="1"/>
</dbReference>
<dbReference type="eggNOG" id="COG2165">
    <property type="taxonomic scope" value="Bacteria"/>
</dbReference>
<dbReference type="HOGENOM" id="CLU_041661_1_0_0"/>
<dbReference type="NCBIfam" id="TIGR02532">
    <property type="entry name" value="IV_pilin_GFxxxE"/>
    <property type="match status" value="1"/>
</dbReference>
<protein>
    <recommendedName>
        <fullName evidence="3">Prepilin-type N-terminal cleavage/methylation domain-containing protein</fullName>
    </recommendedName>
</protein>
<evidence type="ECO:0000313" key="1">
    <source>
        <dbReference type="EMBL" id="AIE84771.1"/>
    </source>
</evidence>
<organism evidence="1 2">
    <name type="scientific">Fimbriimonas ginsengisoli Gsoil 348</name>
    <dbReference type="NCBI Taxonomy" id="661478"/>
    <lineage>
        <taxon>Bacteria</taxon>
        <taxon>Bacillati</taxon>
        <taxon>Armatimonadota</taxon>
        <taxon>Fimbriimonadia</taxon>
        <taxon>Fimbriimonadales</taxon>
        <taxon>Fimbriimonadaceae</taxon>
        <taxon>Fimbriimonas</taxon>
    </lineage>
</organism>
<gene>
    <name evidence="1" type="ORF">OP10G_1403</name>
</gene>
<dbReference type="InterPro" id="IPR045584">
    <property type="entry name" value="Pilin-like"/>
</dbReference>
<evidence type="ECO:0008006" key="3">
    <source>
        <dbReference type="Google" id="ProtNLM"/>
    </source>
</evidence>
<dbReference type="AlphaFoldDB" id="A0A068NMS9"/>